<dbReference type="AlphaFoldDB" id="A0A6J4HDA8"/>
<feature type="compositionally biased region" description="Gly residues" evidence="1">
    <location>
        <begin position="1"/>
        <end position="42"/>
    </location>
</feature>
<dbReference type="EMBL" id="CADCSY010000028">
    <property type="protein sequence ID" value="CAA9221410.1"/>
    <property type="molecule type" value="Genomic_DNA"/>
</dbReference>
<organism evidence="2">
    <name type="scientific">uncultured Acidimicrobiales bacterium</name>
    <dbReference type="NCBI Taxonomy" id="310071"/>
    <lineage>
        <taxon>Bacteria</taxon>
        <taxon>Bacillati</taxon>
        <taxon>Actinomycetota</taxon>
        <taxon>Acidimicrobiia</taxon>
        <taxon>Acidimicrobiales</taxon>
        <taxon>environmental samples</taxon>
    </lineage>
</organism>
<proteinExistence type="predicted"/>
<reference evidence="2" key="1">
    <citation type="submission" date="2020-02" db="EMBL/GenBank/DDBJ databases">
        <authorList>
            <person name="Meier V. D."/>
        </authorList>
    </citation>
    <scope>NUCLEOTIDE SEQUENCE</scope>
    <source>
        <strain evidence="2">AVDCRST_MAG20</strain>
    </source>
</reference>
<protein>
    <submittedName>
        <fullName evidence="2">Uncharacterized protein</fullName>
    </submittedName>
</protein>
<feature type="non-terminal residue" evidence="2">
    <location>
        <position position="168"/>
    </location>
</feature>
<name>A0A6J4HDA8_9ACTN</name>
<evidence type="ECO:0000256" key="1">
    <source>
        <dbReference type="SAM" id="MobiDB-lite"/>
    </source>
</evidence>
<feature type="non-terminal residue" evidence="2">
    <location>
        <position position="1"/>
    </location>
</feature>
<sequence>EGVAGGGGAPGDADGGAHGRVHAVGGGRGGAPGPAGHPGGGARHPALRRRPRRVLRDDGPGSEQEPPRGALRGRPVPPHRLGPAGGPSSAPGLPRRPDGRGLRHRCAAPLHAARVRRPRPHPRHRSMRTVGGPARYVPLQGRKGRRRPAGRRPRWRPPGWGGTACRAM</sequence>
<gene>
    <name evidence="2" type="ORF">AVDCRST_MAG20-598</name>
</gene>
<feature type="compositionally biased region" description="Basic residues" evidence="1">
    <location>
        <begin position="113"/>
        <end position="127"/>
    </location>
</feature>
<evidence type="ECO:0000313" key="2">
    <source>
        <dbReference type="EMBL" id="CAA9221410.1"/>
    </source>
</evidence>
<feature type="compositionally biased region" description="Basic residues" evidence="1">
    <location>
        <begin position="142"/>
        <end position="155"/>
    </location>
</feature>
<accession>A0A6J4HDA8</accession>
<feature type="region of interest" description="Disordered" evidence="1">
    <location>
        <begin position="1"/>
        <end position="168"/>
    </location>
</feature>